<evidence type="ECO:0000313" key="2">
    <source>
        <dbReference type="Proteomes" id="UP000245626"/>
    </source>
</evidence>
<accession>A0ACD0NLD1</accession>
<name>A0ACD0NLD1_9BASI</name>
<gene>
    <name evidence="1" type="ORF">IE53DRAFT_23042</name>
</gene>
<evidence type="ECO:0000313" key="1">
    <source>
        <dbReference type="EMBL" id="PWN46584.1"/>
    </source>
</evidence>
<sequence length="127" mass="14344">MLVSKVLLLVRFRDRDPTPPPFTSKPSLSSSPPPPPPPPRPCCSQIRPYRFAKPYFSQVPIPPPFLRLTTFLPLIPPLSFTLSPSFTTQPHTPSPPLFTTSFRALNPSPPTRDVFHFISFSFSFFFS</sequence>
<protein>
    <submittedName>
        <fullName evidence="1">Uncharacterized protein</fullName>
    </submittedName>
</protein>
<reference evidence="1 2" key="1">
    <citation type="journal article" date="2018" name="Mol. Biol. Evol.">
        <title>Broad Genomic Sampling Reveals a Smut Pathogenic Ancestry of the Fungal Clade Ustilaginomycotina.</title>
        <authorList>
            <person name="Kijpornyongpan T."/>
            <person name="Mondo S.J."/>
            <person name="Barry K."/>
            <person name="Sandor L."/>
            <person name="Lee J."/>
            <person name="Lipzen A."/>
            <person name="Pangilinan J."/>
            <person name="LaButti K."/>
            <person name="Hainaut M."/>
            <person name="Henrissat B."/>
            <person name="Grigoriev I.V."/>
            <person name="Spatafora J.W."/>
            <person name="Aime M.C."/>
        </authorList>
    </citation>
    <scope>NUCLEOTIDE SEQUENCE [LARGE SCALE GENOMIC DNA]</scope>
    <source>
        <strain evidence="1 2">SA 807</strain>
    </source>
</reference>
<proteinExistence type="predicted"/>
<dbReference type="EMBL" id="KZ820870">
    <property type="protein sequence ID" value="PWN46584.1"/>
    <property type="molecule type" value="Genomic_DNA"/>
</dbReference>
<organism evidence="1 2">
    <name type="scientific">Violaceomyces palustris</name>
    <dbReference type="NCBI Taxonomy" id="1673888"/>
    <lineage>
        <taxon>Eukaryota</taxon>
        <taxon>Fungi</taxon>
        <taxon>Dikarya</taxon>
        <taxon>Basidiomycota</taxon>
        <taxon>Ustilaginomycotina</taxon>
        <taxon>Ustilaginomycetes</taxon>
        <taxon>Violaceomycetales</taxon>
        <taxon>Violaceomycetaceae</taxon>
        <taxon>Violaceomyces</taxon>
    </lineage>
</organism>
<dbReference type="Proteomes" id="UP000245626">
    <property type="component" value="Unassembled WGS sequence"/>
</dbReference>
<keyword evidence="2" id="KW-1185">Reference proteome</keyword>